<organism evidence="2 3">
    <name type="scientific">Ricinus communis</name>
    <name type="common">Castor bean</name>
    <dbReference type="NCBI Taxonomy" id="3988"/>
    <lineage>
        <taxon>Eukaryota</taxon>
        <taxon>Viridiplantae</taxon>
        <taxon>Streptophyta</taxon>
        <taxon>Embryophyta</taxon>
        <taxon>Tracheophyta</taxon>
        <taxon>Spermatophyta</taxon>
        <taxon>Magnoliopsida</taxon>
        <taxon>eudicotyledons</taxon>
        <taxon>Gunneridae</taxon>
        <taxon>Pentapetalae</taxon>
        <taxon>rosids</taxon>
        <taxon>fabids</taxon>
        <taxon>Malpighiales</taxon>
        <taxon>Euphorbiaceae</taxon>
        <taxon>Acalyphoideae</taxon>
        <taxon>Acalypheae</taxon>
        <taxon>Ricinus</taxon>
    </lineage>
</organism>
<evidence type="ECO:0000313" key="3">
    <source>
        <dbReference type="Proteomes" id="UP000008311"/>
    </source>
</evidence>
<dbReference type="AlphaFoldDB" id="B9S5N0"/>
<dbReference type="Proteomes" id="UP000008311">
    <property type="component" value="Unassembled WGS sequence"/>
</dbReference>
<dbReference type="PANTHER" id="PTHR34361:SF2">
    <property type="entry name" value="OS08G0157800 PROTEIN"/>
    <property type="match status" value="1"/>
</dbReference>
<sequence length="1125" mass="123206">MTKQKDSLNEVTIPPLSLNFKGVEIDEMMMGQGSFGYGGGSSNLSALAPPFTVDRSVPKPLVDLTEPTSYHHSLHNWVNPHQPEFDYFVIQKPELDSNSYNRYSASSNPHVSVSTDSVLYGQSGVTGLEAKPYYPSTYISPAIGNDCSLGGVPHHSDYGLLSASRVSTSIGSSEDYTQSLSGQWSGMWDGLTDWLQSEQVQLDGSFCSKETYMNQVAGLYASESTSKYEASQSADTVGRETQIESAGVGKLDYKSFLGENRKFTPSDYPTPSSLASTLLVPETCSQVPSKKAVNSWNHHMPYSASNEKCLRRHDATSSDIATILYSSPAVVIKPPEHNKGSLKNVNTSSDGDNKDFSCNSPSVVVEPRPFITSKGSVCYDASQVSFHLGKTDQVIANFSSAKNEELSSNQNASMDVSGHFAGEKPVIQVPCTSLGGISLVDKNEAIDPAKNHTESLDHYNPAVDSPCWKGAPVSNFSQLEVSEAVTPQNMKNLEACSGSNHQGYQTFSVSSDDAVKVSPEKTSEKSIQQKGWSLENYSASSMKRPLADNMLHREGIDHFVNFGANCTKPSLFHQVQISDDALPNKSFDDSNGKLPQNEKQSCESGKWTTESNSAPVISVADVGMNMNDDPDECSSHVPFHAVEHVLSSPPSADSASIKLTKACGGVSTQKTYIRTVIDTMQNLSELLIFHLSNDLCDLKEDDSNALKGMISNLELCMLKNVERMTSTQESIIPERDGAQLSGKSSKLQKGTNGNGFLISRSDPLEFQYSVKYQHVQDEHNISSGKNDETLSSYVSVRAAADMLKRDKMTQAIKNALTENFHGEEETEPQVLLYKNLWLEAEASLCYASCMARFNRIKSEMEKCDSEKANGSPENCMVEEKLSKSNIRSDPCTGNVLASNTKGSPLPDTSIPESSILCTSSHADDVTARYHILKYRVDSTNAVNTSSLDKMLGSADKLSSSQFSPCPNNVEKGVCEEKDGQKPDISIQDSLVSNTTSHLNDVEASVMARFHILKCRDDNFSMHKEESTESVDLGYVGLPRHWPTGTDETEDRVLDVNMRTHLQHHDCNFTEDKLPVKEFHLFVKDDPVIGSRDINRLGDQSHASFCDGSSDWEHVLLEELGQTVEP</sequence>
<evidence type="ECO:0000256" key="1">
    <source>
        <dbReference type="SAM" id="MobiDB-lite"/>
    </source>
</evidence>
<protein>
    <submittedName>
        <fullName evidence="2">Uncharacterized protein</fullName>
    </submittedName>
</protein>
<dbReference type="eggNOG" id="ENOG502RM6I">
    <property type="taxonomic scope" value="Eukaryota"/>
</dbReference>
<evidence type="ECO:0000313" key="2">
    <source>
        <dbReference type="EMBL" id="EEF41073.1"/>
    </source>
</evidence>
<dbReference type="EMBL" id="EQ973875">
    <property type="protein sequence ID" value="EEF41073.1"/>
    <property type="molecule type" value="Genomic_DNA"/>
</dbReference>
<name>B9S5N0_RICCO</name>
<feature type="region of interest" description="Disordered" evidence="1">
    <location>
        <begin position="582"/>
        <end position="609"/>
    </location>
</feature>
<accession>B9S5N0</accession>
<dbReference type="PANTHER" id="PTHR34361">
    <property type="entry name" value="OS08G0157800 PROTEIN"/>
    <property type="match status" value="1"/>
</dbReference>
<proteinExistence type="predicted"/>
<gene>
    <name evidence="2" type="ORF">RCOM_0756330</name>
</gene>
<feature type="compositionally biased region" description="Polar residues" evidence="1">
    <location>
        <begin position="593"/>
        <end position="609"/>
    </location>
</feature>
<keyword evidence="3" id="KW-1185">Reference proteome</keyword>
<dbReference type="InParanoid" id="B9S5N0"/>
<reference evidence="3" key="1">
    <citation type="journal article" date="2010" name="Nat. Biotechnol.">
        <title>Draft genome sequence of the oilseed species Ricinus communis.</title>
        <authorList>
            <person name="Chan A.P."/>
            <person name="Crabtree J."/>
            <person name="Zhao Q."/>
            <person name="Lorenzi H."/>
            <person name="Orvis J."/>
            <person name="Puiu D."/>
            <person name="Melake-Berhan A."/>
            <person name="Jones K.M."/>
            <person name="Redman J."/>
            <person name="Chen G."/>
            <person name="Cahoon E.B."/>
            <person name="Gedil M."/>
            <person name="Stanke M."/>
            <person name="Haas B.J."/>
            <person name="Wortman J.R."/>
            <person name="Fraser-Liggett C.M."/>
            <person name="Ravel J."/>
            <person name="Rabinowicz P.D."/>
        </authorList>
    </citation>
    <scope>NUCLEOTIDE SEQUENCE [LARGE SCALE GENOMIC DNA]</scope>
    <source>
        <strain evidence="3">cv. Hale</strain>
    </source>
</reference>